<proteinExistence type="inferred from homology"/>
<dbReference type="GO" id="GO:0030131">
    <property type="term" value="C:clathrin adaptor complex"/>
    <property type="evidence" value="ECO:0007669"/>
    <property type="project" value="InterPro"/>
</dbReference>
<evidence type="ECO:0000313" key="9">
    <source>
        <dbReference type="EnsemblProtists" id="EKX50381"/>
    </source>
</evidence>
<evidence type="ECO:0000256" key="2">
    <source>
        <dbReference type="ARBA" id="ARBA00006613"/>
    </source>
</evidence>
<dbReference type="STRING" id="905079.L1JP74"/>
<dbReference type="InterPro" id="IPR016024">
    <property type="entry name" value="ARM-type_fold"/>
</dbReference>
<reference evidence="8 10" key="1">
    <citation type="journal article" date="2012" name="Nature">
        <title>Algal genomes reveal evolutionary mosaicism and the fate of nucleomorphs.</title>
        <authorList>
            <consortium name="DOE Joint Genome Institute"/>
            <person name="Curtis B.A."/>
            <person name="Tanifuji G."/>
            <person name="Burki F."/>
            <person name="Gruber A."/>
            <person name="Irimia M."/>
            <person name="Maruyama S."/>
            <person name="Arias M.C."/>
            <person name="Ball S.G."/>
            <person name="Gile G.H."/>
            <person name="Hirakawa Y."/>
            <person name="Hopkins J.F."/>
            <person name="Kuo A."/>
            <person name="Rensing S.A."/>
            <person name="Schmutz J."/>
            <person name="Symeonidi A."/>
            <person name="Elias M."/>
            <person name="Eveleigh R.J."/>
            <person name="Herman E.K."/>
            <person name="Klute M.J."/>
            <person name="Nakayama T."/>
            <person name="Obornik M."/>
            <person name="Reyes-Prieto A."/>
            <person name="Armbrust E.V."/>
            <person name="Aves S.J."/>
            <person name="Beiko R.G."/>
            <person name="Coutinho P."/>
            <person name="Dacks J.B."/>
            <person name="Durnford D.G."/>
            <person name="Fast N.M."/>
            <person name="Green B.R."/>
            <person name="Grisdale C.J."/>
            <person name="Hempel F."/>
            <person name="Henrissat B."/>
            <person name="Hoppner M.P."/>
            <person name="Ishida K."/>
            <person name="Kim E."/>
            <person name="Koreny L."/>
            <person name="Kroth P.G."/>
            <person name="Liu Y."/>
            <person name="Malik S.B."/>
            <person name="Maier U.G."/>
            <person name="McRose D."/>
            <person name="Mock T."/>
            <person name="Neilson J.A."/>
            <person name="Onodera N.T."/>
            <person name="Poole A.M."/>
            <person name="Pritham E.J."/>
            <person name="Richards T.A."/>
            <person name="Rocap G."/>
            <person name="Roy S.W."/>
            <person name="Sarai C."/>
            <person name="Schaack S."/>
            <person name="Shirato S."/>
            <person name="Slamovits C.H."/>
            <person name="Spencer D.F."/>
            <person name="Suzuki S."/>
            <person name="Worden A.Z."/>
            <person name="Zauner S."/>
            <person name="Barry K."/>
            <person name="Bell C."/>
            <person name="Bharti A.K."/>
            <person name="Crow J.A."/>
            <person name="Grimwood J."/>
            <person name="Kramer R."/>
            <person name="Lindquist E."/>
            <person name="Lucas S."/>
            <person name="Salamov A."/>
            <person name="McFadden G.I."/>
            <person name="Lane C.E."/>
            <person name="Keeling P.J."/>
            <person name="Gray M.W."/>
            <person name="Grigoriev I.V."/>
            <person name="Archibald J.M."/>
        </authorList>
    </citation>
    <scope>NUCLEOTIDE SEQUENCE</scope>
    <source>
        <strain evidence="8 10">CCMP2712</strain>
    </source>
</reference>
<dbReference type="SUPFAM" id="SSF48371">
    <property type="entry name" value="ARM repeat"/>
    <property type="match status" value="1"/>
</dbReference>
<dbReference type="InterPro" id="IPR026739">
    <property type="entry name" value="AP_beta"/>
</dbReference>
<dbReference type="SMART" id="SM01020">
    <property type="entry name" value="B2-adapt-app_C"/>
    <property type="match status" value="1"/>
</dbReference>
<dbReference type="KEGG" id="gtt:GUITHDRAFT_135480"/>
<dbReference type="Proteomes" id="UP000011087">
    <property type="component" value="Unassembled WGS sequence"/>
</dbReference>
<dbReference type="PANTHER" id="PTHR11134">
    <property type="entry name" value="ADAPTOR COMPLEX SUBUNIT BETA FAMILY MEMBER"/>
    <property type="match status" value="1"/>
</dbReference>
<keyword evidence="10" id="KW-1185">Reference proteome</keyword>
<evidence type="ECO:0000256" key="4">
    <source>
        <dbReference type="ARBA" id="ARBA00022927"/>
    </source>
</evidence>
<dbReference type="Pfam" id="PF09066">
    <property type="entry name" value="B2-adapt-app_C"/>
    <property type="match status" value="1"/>
</dbReference>
<evidence type="ECO:0000259" key="7">
    <source>
        <dbReference type="SMART" id="SM01020"/>
    </source>
</evidence>
<keyword evidence="3" id="KW-0813">Transport</keyword>
<evidence type="ECO:0000256" key="3">
    <source>
        <dbReference type="ARBA" id="ARBA00022448"/>
    </source>
</evidence>
<evidence type="ECO:0000313" key="10">
    <source>
        <dbReference type="Proteomes" id="UP000011087"/>
    </source>
</evidence>
<feature type="domain" description="Beta-adaptin appendage C-terminal subdomain" evidence="7">
    <location>
        <begin position="660"/>
        <end position="770"/>
    </location>
</feature>
<gene>
    <name evidence="8" type="primary">AP4B</name>
    <name evidence="8" type="ORF">GUITHDRAFT_135480</name>
</gene>
<dbReference type="GO" id="GO:0016192">
    <property type="term" value="P:vesicle-mediated transport"/>
    <property type="evidence" value="ECO:0007669"/>
    <property type="project" value="InterPro"/>
</dbReference>
<dbReference type="GO" id="GO:0012505">
    <property type="term" value="C:endomembrane system"/>
    <property type="evidence" value="ECO:0007669"/>
    <property type="project" value="UniProtKB-SubCell"/>
</dbReference>
<reference evidence="10" key="2">
    <citation type="submission" date="2012-11" db="EMBL/GenBank/DDBJ databases">
        <authorList>
            <person name="Kuo A."/>
            <person name="Curtis B.A."/>
            <person name="Tanifuji G."/>
            <person name="Burki F."/>
            <person name="Gruber A."/>
            <person name="Irimia M."/>
            <person name="Maruyama S."/>
            <person name="Arias M.C."/>
            <person name="Ball S.G."/>
            <person name="Gile G.H."/>
            <person name="Hirakawa Y."/>
            <person name="Hopkins J.F."/>
            <person name="Rensing S.A."/>
            <person name="Schmutz J."/>
            <person name="Symeonidi A."/>
            <person name="Elias M."/>
            <person name="Eveleigh R.J."/>
            <person name="Herman E.K."/>
            <person name="Klute M.J."/>
            <person name="Nakayama T."/>
            <person name="Obornik M."/>
            <person name="Reyes-Prieto A."/>
            <person name="Armbrust E.V."/>
            <person name="Aves S.J."/>
            <person name="Beiko R.G."/>
            <person name="Coutinho P."/>
            <person name="Dacks J.B."/>
            <person name="Durnford D.G."/>
            <person name="Fast N.M."/>
            <person name="Green B.R."/>
            <person name="Grisdale C."/>
            <person name="Hempe F."/>
            <person name="Henrissat B."/>
            <person name="Hoppner M.P."/>
            <person name="Ishida K.-I."/>
            <person name="Kim E."/>
            <person name="Koreny L."/>
            <person name="Kroth P.G."/>
            <person name="Liu Y."/>
            <person name="Malik S.-B."/>
            <person name="Maier U.G."/>
            <person name="McRose D."/>
            <person name="Mock T."/>
            <person name="Neilson J.A."/>
            <person name="Onodera N.T."/>
            <person name="Poole A.M."/>
            <person name="Pritham E.J."/>
            <person name="Richards T.A."/>
            <person name="Rocap G."/>
            <person name="Roy S.W."/>
            <person name="Sarai C."/>
            <person name="Schaack S."/>
            <person name="Shirato S."/>
            <person name="Slamovits C.H."/>
            <person name="Spencer D.F."/>
            <person name="Suzuki S."/>
            <person name="Worden A.Z."/>
            <person name="Zauner S."/>
            <person name="Barry K."/>
            <person name="Bell C."/>
            <person name="Bharti A.K."/>
            <person name="Crow J.A."/>
            <person name="Grimwood J."/>
            <person name="Kramer R."/>
            <person name="Lindquist E."/>
            <person name="Lucas S."/>
            <person name="Salamov A."/>
            <person name="McFadden G.I."/>
            <person name="Lane C.E."/>
            <person name="Keeling P.J."/>
            <person name="Gray M.W."/>
            <person name="Grigoriev I.V."/>
            <person name="Archibald J.M."/>
        </authorList>
    </citation>
    <scope>NUCLEOTIDE SEQUENCE</scope>
    <source>
        <strain evidence="10">CCMP2712</strain>
    </source>
</reference>
<evidence type="ECO:0000313" key="8">
    <source>
        <dbReference type="EMBL" id="EKX50381.1"/>
    </source>
</evidence>
<comment type="similarity">
    <text evidence="2">Belongs to the adaptor complexes large subunit family.</text>
</comment>
<accession>L1JP74</accession>
<evidence type="ECO:0000256" key="5">
    <source>
        <dbReference type="ARBA" id="ARBA00023136"/>
    </source>
</evidence>
<name>L1JP74_GUITC</name>
<dbReference type="eggNOG" id="KOG1061">
    <property type="taxonomic scope" value="Eukaryota"/>
</dbReference>
<dbReference type="AlphaFoldDB" id="L1JP74"/>
<dbReference type="InterPro" id="IPR002553">
    <property type="entry name" value="Clathrin/coatomer_adapt-like_N"/>
</dbReference>
<dbReference type="Gene3D" id="1.25.10.10">
    <property type="entry name" value="Leucine-rich Repeat Variant"/>
    <property type="match status" value="1"/>
</dbReference>
<dbReference type="GeneID" id="17306897"/>
<dbReference type="Pfam" id="PF01602">
    <property type="entry name" value="Adaptin_N"/>
    <property type="match status" value="1"/>
</dbReference>
<dbReference type="EMBL" id="JH992979">
    <property type="protein sequence ID" value="EKX50381.1"/>
    <property type="molecule type" value="Genomic_DNA"/>
</dbReference>
<dbReference type="Gene3D" id="3.30.310.10">
    <property type="entry name" value="TATA-Binding Protein"/>
    <property type="match status" value="1"/>
</dbReference>
<dbReference type="RefSeq" id="XP_005837361.1">
    <property type="nucleotide sequence ID" value="XM_005837304.1"/>
</dbReference>
<dbReference type="InterPro" id="IPR011989">
    <property type="entry name" value="ARM-like"/>
</dbReference>
<reference evidence="9" key="3">
    <citation type="submission" date="2016-03" db="UniProtKB">
        <authorList>
            <consortium name="EnsemblProtists"/>
        </authorList>
    </citation>
    <scope>IDENTIFICATION</scope>
</reference>
<evidence type="ECO:0000256" key="6">
    <source>
        <dbReference type="SAM" id="MobiDB-lite"/>
    </source>
</evidence>
<dbReference type="PaxDb" id="55529-EKX50381"/>
<feature type="region of interest" description="Disordered" evidence="6">
    <location>
        <begin position="639"/>
        <end position="665"/>
    </location>
</feature>
<dbReference type="HOGENOM" id="CLU_006320_4_5_1"/>
<dbReference type="OMA" id="FLATAKC"/>
<comment type="subcellular location">
    <subcellularLocation>
        <location evidence="1">Endomembrane system</location>
    </subcellularLocation>
</comment>
<dbReference type="EnsemblProtists" id="EKX50381">
    <property type="protein sequence ID" value="EKX50381"/>
    <property type="gene ID" value="GUITHDRAFT_135480"/>
</dbReference>
<dbReference type="InterPro" id="IPR012295">
    <property type="entry name" value="TBP_dom_sf"/>
</dbReference>
<dbReference type="GO" id="GO:0006886">
    <property type="term" value="P:intracellular protein transport"/>
    <property type="evidence" value="ECO:0007669"/>
    <property type="project" value="InterPro"/>
</dbReference>
<organism evidence="8">
    <name type="scientific">Guillardia theta (strain CCMP2712)</name>
    <name type="common">Cryptophyte</name>
    <dbReference type="NCBI Taxonomy" id="905079"/>
    <lineage>
        <taxon>Eukaryota</taxon>
        <taxon>Cryptophyceae</taxon>
        <taxon>Pyrenomonadales</taxon>
        <taxon>Geminigeraceae</taxon>
        <taxon>Guillardia</taxon>
    </lineage>
</organism>
<sequence>MAPGGLFVDHKKGEVTEMKNKLRDSSIDKDPKQKRAIMERVVGYMTLGIGRCHVALQLLSAYVDADMSPLFSEMIMATATKDLVQKKMCYLYLSNYASMQSEMALLVINTLLKDFHDEDPMVRGLALRCLCSLRVNNILEYLVDPVVKGLQDASPYVRKTAVMCVLRIRDLSEDIIPDRHLVHQIFNLLNDRDPQVRAGDDVVANAVNALLELQGRTGLSLLIGNKNIIIRLLQRIREFNEWSQCLILEVIAEFKPNSDDERFEIMNFLDERLSHGNSSVVLATVKVFLNLTQDRPELQKQVVQRVRSPLISLMTGSSPEVAFVLMKHIIILIKLAPGAFDDEYTSFYARYSDPQYLQNLTEENQNLKIKALSLVVNLSNFISIVDELGSLVSSYYPALSKEVALLYLYPLVSLTLVVLSYSSLSHPQALRAMGDIAVRLPRAAPLVSDKIVVLLRRNDPVVANECIAVARDILRKYPPLSAILLQSLTEAFYEVKEDDAKVSLLWVLGQFGNDIPEAPYLIEPMIDEWEEETDPAVRCEMLTTAVKLFFQRPGEMQAMLGRLLKFAIADVSNVDVHDRALFYYRILSVDLDTVIYNMPEQRWLSEEALKARYVVADAAVAAGVISDEQKAGTDLLDLLDEPVPSSRGRADPLDDSSMPLEPSPSLSPEAFQDVWMQLGGGEPFIISFSRDSSAQEIELLLSHNNVRVMAQGQASPNQHKFFFYAKTIGGPLILCETTLDISSKTLTSLVKCNDADLIPAFFIHFKMSLTPLMA</sequence>
<dbReference type="OrthoDB" id="10254310at2759"/>
<keyword evidence="5" id="KW-0472">Membrane</keyword>
<evidence type="ECO:0000256" key="1">
    <source>
        <dbReference type="ARBA" id="ARBA00004308"/>
    </source>
</evidence>
<protein>
    <submittedName>
        <fullName evidence="8">Adaptor protein complex 4 subunit beta</fullName>
    </submittedName>
</protein>
<dbReference type="InterPro" id="IPR015151">
    <property type="entry name" value="B-adaptin_app_sub_C"/>
</dbReference>
<feature type="compositionally biased region" description="Low complexity" evidence="6">
    <location>
        <begin position="655"/>
        <end position="665"/>
    </location>
</feature>
<keyword evidence="4" id="KW-0653">Protein transport</keyword>